<reference evidence="1" key="2">
    <citation type="submission" date="2015-06" db="UniProtKB">
        <authorList>
            <consortium name="EnsemblPlants"/>
        </authorList>
    </citation>
    <scope>IDENTIFICATION</scope>
    <source>
        <strain evidence="1">DM1-3 516 R44</strain>
    </source>
</reference>
<dbReference type="PaxDb" id="4113-PGSC0003DMT400047084"/>
<dbReference type="Gramene" id="PGSC0003DMT400047084">
    <property type="protein sequence ID" value="PGSC0003DMT400047084"/>
    <property type="gene ID" value="PGSC0003DMG400018282"/>
</dbReference>
<keyword evidence="2" id="KW-1185">Reference proteome</keyword>
<evidence type="ECO:0000313" key="2">
    <source>
        <dbReference type="Proteomes" id="UP000011115"/>
    </source>
</evidence>
<dbReference type="PANTHER" id="PTHR33511">
    <property type="entry name" value="OS06G0632400 PROTEIN"/>
    <property type="match status" value="1"/>
</dbReference>
<sequence>MAGKKRSGFSFFGLFKSKSSSRREDNYSRDDCVKAYKVWPSDEDRGQWVADPGLLSGAALKVKLPINTTNSNEEEEEDYYI</sequence>
<dbReference type="EnsemblPlants" id="PGSC0003DMT400047084">
    <property type="protein sequence ID" value="PGSC0003DMT400047084"/>
    <property type="gene ID" value="PGSC0003DMG400018282"/>
</dbReference>
<dbReference type="InParanoid" id="M1BK46"/>
<organism evidence="1 2">
    <name type="scientific">Solanum tuberosum</name>
    <name type="common">Potato</name>
    <dbReference type="NCBI Taxonomy" id="4113"/>
    <lineage>
        <taxon>Eukaryota</taxon>
        <taxon>Viridiplantae</taxon>
        <taxon>Streptophyta</taxon>
        <taxon>Embryophyta</taxon>
        <taxon>Tracheophyta</taxon>
        <taxon>Spermatophyta</taxon>
        <taxon>Magnoliopsida</taxon>
        <taxon>eudicotyledons</taxon>
        <taxon>Gunneridae</taxon>
        <taxon>Pentapetalae</taxon>
        <taxon>asterids</taxon>
        <taxon>lamiids</taxon>
        <taxon>Solanales</taxon>
        <taxon>Solanaceae</taxon>
        <taxon>Solanoideae</taxon>
        <taxon>Solaneae</taxon>
        <taxon>Solanum</taxon>
    </lineage>
</organism>
<dbReference type="HOGENOM" id="CLU_2578504_0_0_1"/>
<proteinExistence type="predicted"/>
<name>M1BK46_SOLTU</name>
<dbReference type="ExpressionAtlas" id="M1BK46">
    <property type="expression patterns" value="baseline"/>
</dbReference>
<reference evidence="2" key="1">
    <citation type="journal article" date="2011" name="Nature">
        <title>Genome sequence and analysis of the tuber crop potato.</title>
        <authorList>
            <consortium name="The Potato Genome Sequencing Consortium"/>
        </authorList>
    </citation>
    <scope>NUCLEOTIDE SEQUENCE [LARGE SCALE GENOMIC DNA]</scope>
    <source>
        <strain evidence="2">cv. DM1-3 516 R44</strain>
    </source>
</reference>
<dbReference type="AlphaFoldDB" id="M1BK46"/>
<evidence type="ECO:0000313" key="1">
    <source>
        <dbReference type="EnsemblPlants" id="PGSC0003DMT400047084"/>
    </source>
</evidence>
<protein>
    <submittedName>
        <fullName evidence="1">Uncharacterized protein</fullName>
    </submittedName>
</protein>
<accession>M1BK46</accession>
<dbReference type="Proteomes" id="UP000011115">
    <property type="component" value="Unassembled WGS sequence"/>
</dbReference>